<feature type="region of interest" description="Disordered" evidence="1">
    <location>
        <begin position="1"/>
        <end position="22"/>
    </location>
</feature>
<evidence type="ECO:0000313" key="2">
    <source>
        <dbReference type="EMBL" id="MEQ2312321.1"/>
    </source>
</evidence>
<gene>
    <name evidence="2" type="ORF">AMECASPLE_029716</name>
</gene>
<feature type="non-terminal residue" evidence="2">
    <location>
        <position position="1"/>
    </location>
</feature>
<feature type="compositionally biased region" description="Basic and acidic residues" evidence="1">
    <location>
        <begin position="1"/>
        <end position="16"/>
    </location>
</feature>
<name>A0ABV1A242_9TELE</name>
<dbReference type="Proteomes" id="UP001469553">
    <property type="component" value="Unassembled WGS sequence"/>
</dbReference>
<organism evidence="2 3">
    <name type="scientific">Ameca splendens</name>
    <dbReference type="NCBI Taxonomy" id="208324"/>
    <lineage>
        <taxon>Eukaryota</taxon>
        <taxon>Metazoa</taxon>
        <taxon>Chordata</taxon>
        <taxon>Craniata</taxon>
        <taxon>Vertebrata</taxon>
        <taxon>Euteleostomi</taxon>
        <taxon>Actinopterygii</taxon>
        <taxon>Neopterygii</taxon>
        <taxon>Teleostei</taxon>
        <taxon>Neoteleostei</taxon>
        <taxon>Acanthomorphata</taxon>
        <taxon>Ovalentaria</taxon>
        <taxon>Atherinomorphae</taxon>
        <taxon>Cyprinodontiformes</taxon>
        <taxon>Goodeidae</taxon>
        <taxon>Ameca</taxon>
    </lineage>
</organism>
<reference evidence="2 3" key="1">
    <citation type="submission" date="2021-06" db="EMBL/GenBank/DDBJ databases">
        <authorList>
            <person name="Palmer J.M."/>
        </authorList>
    </citation>
    <scope>NUCLEOTIDE SEQUENCE [LARGE SCALE GENOMIC DNA]</scope>
    <source>
        <strain evidence="2 3">AS_MEX2019</strain>
        <tissue evidence="2">Muscle</tissue>
    </source>
</reference>
<accession>A0ABV1A242</accession>
<sequence>SAARAHHEDSKLESRRPIPSSIFTNQHRSPVILSAGVRSHPPSSSTSKCPWVMTLETLYENSNSSFSGSRAGRGLAMWYWFGHVTVTVMCRTVGCLTEEAKGSPCKAVSM</sequence>
<evidence type="ECO:0000256" key="1">
    <source>
        <dbReference type="SAM" id="MobiDB-lite"/>
    </source>
</evidence>
<evidence type="ECO:0000313" key="3">
    <source>
        <dbReference type="Proteomes" id="UP001469553"/>
    </source>
</evidence>
<dbReference type="EMBL" id="JAHRIP010078671">
    <property type="protein sequence ID" value="MEQ2312321.1"/>
    <property type="molecule type" value="Genomic_DNA"/>
</dbReference>
<keyword evidence="3" id="KW-1185">Reference proteome</keyword>
<protein>
    <submittedName>
        <fullName evidence="2">Uncharacterized protein</fullName>
    </submittedName>
</protein>
<comment type="caution">
    <text evidence="2">The sequence shown here is derived from an EMBL/GenBank/DDBJ whole genome shotgun (WGS) entry which is preliminary data.</text>
</comment>
<proteinExistence type="predicted"/>